<reference evidence="1" key="2">
    <citation type="journal article" date="2015" name="Data Brief">
        <title>Shoot transcriptome of the giant reed, Arundo donax.</title>
        <authorList>
            <person name="Barrero R.A."/>
            <person name="Guerrero F.D."/>
            <person name="Moolhuijzen P."/>
            <person name="Goolsby J.A."/>
            <person name="Tidwell J."/>
            <person name="Bellgard S.E."/>
            <person name="Bellgard M.I."/>
        </authorList>
    </citation>
    <scope>NUCLEOTIDE SEQUENCE</scope>
    <source>
        <tissue evidence="1">Shoot tissue taken approximately 20 cm above the soil surface</tissue>
    </source>
</reference>
<evidence type="ECO:0000313" key="1">
    <source>
        <dbReference type="EMBL" id="JAD76597.1"/>
    </source>
</evidence>
<accession>A0A0A9CYR8</accession>
<protein>
    <submittedName>
        <fullName evidence="1">Uncharacterized protein</fullName>
    </submittedName>
</protein>
<sequence length="13" mass="1633">MNWMPSPLQIYPR</sequence>
<proteinExistence type="predicted"/>
<dbReference type="EMBL" id="GBRH01221298">
    <property type="protein sequence ID" value="JAD76597.1"/>
    <property type="molecule type" value="Transcribed_RNA"/>
</dbReference>
<name>A0A0A9CYR8_ARUDO</name>
<reference evidence="1" key="1">
    <citation type="submission" date="2014-09" db="EMBL/GenBank/DDBJ databases">
        <authorList>
            <person name="Magalhaes I.L.F."/>
            <person name="Oliveira U."/>
            <person name="Santos F.R."/>
            <person name="Vidigal T.H.D.A."/>
            <person name="Brescovit A.D."/>
            <person name="Santos A.J."/>
        </authorList>
    </citation>
    <scope>NUCLEOTIDE SEQUENCE</scope>
    <source>
        <tissue evidence="1">Shoot tissue taken approximately 20 cm above the soil surface</tissue>
    </source>
</reference>
<organism evidence="1">
    <name type="scientific">Arundo donax</name>
    <name type="common">Giant reed</name>
    <name type="synonym">Donax arundinaceus</name>
    <dbReference type="NCBI Taxonomy" id="35708"/>
    <lineage>
        <taxon>Eukaryota</taxon>
        <taxon>Viridiplantae</taxon>
        <taxon>Streptophyta</taxon>
        <taxon>Embryophyta</taxon>
        <taxon>Tracheophyta</taxon>
        <taxon>Spermatophyta</taxon>
        <taxon>Magnoliopsida</taxon>
        <taxon>Liliopsida</taxon>
        <taxon>Poales</taxon>
        <taxon>Poaceae</taxon>
        <taxon>PACMAD clade</taxon>
        <taxon>Arundinoideae</taxon>
        <taxon>Arundineae</taxon>
        <taxon>Arundo</taxon>
    </lineage>
</organism>